<protein>
    <submittedName>
        <fullName evidence="3">YdcF family protein</fullName>
    </submittedName>
</protein>
<evidence type="ECO:0000259" key="2">
    <source>
        <dbReference type="Pfam" id="PF02698"/>
    </source>
</evidence>
<evidence type="ECO:0000313" key="3">
    <source>
        <dbReference type="EMBL" id="MBD7894682.1"/>
    </source>
</evidence>
<organism evidence="3 4">
    <name type="scientific">Limosilactobacillus avistercoris</name>
    <dbReference type="NCBI Taxonomy" id="2762243"/>
    <lineage>
        <taxon>Bacteria</taxon>
        <taxon>Bacillati</taxon>
        <taxon>Bacillota</taxon>
        <taxon>Bacilli</taxon>
        <taxon>Lactobacillales</taxon>
        <taxon>Lactobacillaceae</taxon>
        <taxon>Limosilactobacillus</taxon>
    </lineage>
</organism>
<evidence type="ECO:0000256" key="1">
    <source>
        <dbReference type="SAM" id="Phobius"/>
    </source>
</evidence>
<dbReference type="Pfam" id="PF02698">
    <property type="entry name" value="DUF218"/>
    <property type="match status" value="1"/>
</dbReference>
<evidence type="ECO:0000313" key="4">
    <source>
        <dbReference type="Proteomes" id="UP000616837"/>
    </source>
</evidence>
<feature type="transmembrane region" description="Helical" evidence="1">
    <location>
        <begin position="80"/>
        <end position="99"/>
    </location>
</feature>
<keyword evidence="4" id="KW-1185">Reference proteome</keyword>
<dbReference type="CDD" id="cd06259">
    <property type="entry name" value="YdcF-like"/>
    <property type="match status" value="1"/>
</dbReference>
<feature type="transmembrane region" description="Helical" evidence="1">
    <location>
        <begin position="48"/>
        <end position="68"/>
    </location>
</feature>
<dbReference type="InterPro" id="IPR014729">
    <property type="entry name" value="Rossmann-like_a/b/a_fold"/>
</dbReference>
<dbReference type="RefSeq" id="WP_191684048.1">
    <property type="nucleotide sequence ID" value="NZ_JACSQW010000005.1"/>
</dbReference>
<dbReference type="EMBL" id="JACSQW010000005">
    <property type="protein sequence ID" value="MBD7894682.1"/>
    <property type="molecule type" value="Genomic_DNA"/>
</dbReference>
<keyword evidence="1" id="KW-0472">Membrane</keyword>
<feature type="transmembrane region" description="Helical" evidence="1">
    <location>
        <begin position="111"/>
        <end position="132"/>
    </location>
</feature>
<dbReference type="InterPro" id="IPR003848">
    <property type="entry name" value="DUF218"/>
</dbReference>
<comment type="caution">
    <text evidence="3">The sequence shown here is derived from an EMBL/GenBank/DDBJ whole genome shotgun (WGS) entry which is preliminary data.</text>
</comment>
<dbReference type="PANTHER" id="PTHR30336">
    <property type="entry name" value="INNER MEMBRANE PROTEIN, PROBABLE PERMEASE"/>
    <property type="match status" value="1"/>
</dbReference>
<dbReference type="PANTHER" id="PTHR30336:SF4">
    <property type="entry name" value="ENVELOPE BIOGENESIS FACTOR ELYC"/>
    <property type="match status" value="1"/>
</dbReference>
<gene>
    <name evidence="3" type="ORF">H9564_02940</name>
</gene>
<keyword evidence="1" id="KW-1133">Transmembrane helix</keyword>
<feature type="domain" description="DUF218" evidence="2">
    <location>
        <begin position="147"/>
        <end position="291"/>
    </location>
</feature>
<keyword evidence="1" id="KW-0812">Transmembrane</keyword>
<accession>A0ABR8PBP5</accession>
<dbReference type="Gene3D" id="3.40.50.620">
    <property type="entry name" value="HUPs"/>
    <property type="match status" value="1"/>
</dbReference>
<name>A0ABR8PBP5_9LACO</name>
<dbReference type="Proteomes" id="UP000616837">
    <property type="component" value="Unassembled WGS sequence"/>
</dbReference>
<proteinExistence type="predicted"/>
<feature type="transmembrane region" description="Helical" evidence="1">
    <location>
        <begin position="297"/>
        <end position="314"/>
    </location>
</feature>
<dbReference type="InterPro" id="IPR051599">
    <property type="entry name" value="Cell_Envelope_Assoc"/>
</dbReference>
<reference evidence="3 4" key="1">
    <citation type="submission" date="2020-08" db="EMBL/GenBank/DDBJ databases">
        <title>A Genomic Blueprint of the Chicken Gut Microbiome.</title>
        <authorList>
            <person name="Gilroy R."/>
            <person name="Ravi A."/>
            <person name="Getino M."/>
            <person name="Pursley I."/>
            <person name="Horton D.L."/>
            <person name="Alikhan N.-F."/>
            <person name="Baker D."/>
            <person name="Gharbi K."/>
            <person name="Hall N."/>
            <person name="Watson M."/>
            <person name="Adriaenssens E.M."/>
            <person name="Foster-Nyarko E."/>
            <person name="Jarju S."/>
            <person name="Secka A."/>
            <person name="Antonio M."/>
            <person name="Oren A."/>
            <person name="Chaudhuri R."/>
            <person name="La Ragione R.M."/>
            <person name="Hildebrand F."/>
            <person name="Pallen M.J."/>
        </authorList>
    </citation>
    <scope>NUCLEOTIDE SEQUENCE [LARGE SCALE GENOMIC DNA]</scope>
    <source>
        <strain evidence="3 4">Sa3CUN2</strain>
    </source>
</reference>
<sequence>MIIFAFALLIILLWWPLPKKNEWALCWTGILLILIGGQICYPEKITAISLGTASLLTWLELISIVLIRRFSKESRLVRDNYKAFALILLNLVFWLPLLFKPAEQFSWFGQQVIFCARVVNGITTLGLLIFWGSTIILQVFSKPVNADYFIVLGAGLRHEKVPPVLAARLQQAISCWQLNDKSTIIVTGGLLHGAQLSEAQAMADYLISHGIPKNKILLEEQAKNTWANLQNCQKLLQSRIKPKQKVVVVTSSFHVLRTKSYLRRLGLKWSLSPSRTPWKFQSLTVIRDYLGILRDHYRSWLGLLIIVIIIGELWRY</sequence>